<sequence length="50" mass="5280">MFDSCCDRGDSGTRGGLPRASSALVVGGTAAGDMMVTYAIKDPRWCSFDF</sequence>
<dbReference type="Proteomes" id="UP001430701">
    <property type="component" value="Unassembled WGS sequence"/>
</dbReference>
<comment type="caution">
    <text evidence="1">The sequence shown here is derived from an EMBL/GenBank/DDBJ whole genome shotgun (WGS) entry which is preliminary data.</text>
</comment>
<proteinExistence type="predicted"/>
<evidence type="ECO:0000313" key="2">
    <source>
        <dbReference type="EMBL" id="MCD8472698.1"/>
    </source>
</evidence>
<protein>
    <submittedName>
        <fullName evidence="1">Uncharacterized protein</fullName>
    </submittedName>
</protein>
<evidence type="ECO:0000313" key="3">
    <source>
        <dbReference type="Proteomes" id="UP000020406"/>
    </source>
</evidence>
<dbReference type="Proteomes" id="UP000020406">
    <property type="component" value="Unassembled WGS sequence"/>
</dbReference>
<dbReference type="EMBL" id="JDSQ01000001">
    <property type="protein sequence ID" value="EWS79453.1"/>
    <property type="molecule type" value="Genomic_DNA"/>
</dbReference>
<evidence type="ECO:0000313" key="1">
    <source>
        <dbReference type="EMBL" id="EWS79453.1"/>
    </source>
</evidence>
<dbReference type="GeneID" id="68901891"/>
<dbReference type="PATRIC" id="fig|1444770.3.peg.171"/>
<accession>Z9JN78</accession>
<reference evidence="1 3" key="1">
    <citation type="journal article" date="2014" name="Genome Announc.">
        <title>Draft Genome Sequence of Xylella fastidiosa Pear Leaf Scorch Strain in Taiwan.</title>
        <authorList>
            <person name="Su C.C."/>
            <person name="Deng W.L."/>
            <person name="Jan F.J."/>
            <person name="Chang C.J."/>
            <person name="Huang H."/>
            <person name="Chen J."/>
        </authorList>
    </citation>
    <scope>NUCLEOTIDE SEQUENCE [LARGE SCALE GENOMIC DNA]</scope>
    <source>
        <strain evidence="1 3">PLS229</strain>
    </source>
</reference>
<dbReference type="STRING" id="1444770.AF72_00725"/>
<evidence type="ECO:0000313" key="4">
    <source>
        <dbReference type="Proteomes" id="UP001430701"/>
    </source>
</evidence>
<dbReference type="EMBL" id="JAJPPU010000002">
    <property type="protein sequence ID" value="MCD8472698.1"/>
    <property type="molecule type" value="Genomic_DNA"/>
</dbReference>
<name>Z9JN78_9GAMM</name>
<keyword evidence="4" id="KW-1185">Reference proteome</keyword>
<gene>
    <name evidence="1" type="ORF">AF72_00725</name>
    <name evidence="2" type="ORF">LPH55_04245</name>
</gene>
<dbReference type="RefSeq" id="WP_160165107.1">
    <property type="nucleotide sequence ID" value="NZ_CP053627.1"/>
</dbReference>
<reference evidence="2" key="2">
    <citation type="submission" date="2021-11" db="EMBL/GenBank/DDBJ databases">
        <title>Genome sequence of Xylella taiwanensis PLS432.</title>
        <authorList>
            <person name="Weng L.-W."/>
            <person name="Su C.-C."/>
            <person name="Tsai C.-W."/>
            <person name="Kuo C.-H."/>
        </authorList>
    </citation>
    <scope>NUCLEOTIDE SEQUENCE</scope>
    <source>
        <strain evidence="2">PLS432</strain>
    </source>
</reference>
<dbReference type="AlphaFoldDB" id="Z9JN78"/>
<organism evidence="1 3">
    <name type="scientific">Xylella taiwanensis</name>
    <dbReference type="NCBI Taxonomy" id="1444770"/>
    <lineage>
        <taxon>Bacteria</taxon>
        <taxon>Pseudomonadati</taxon>
        <taxon>Pseudomonadota</taxon>
        <taxon>Gammaproteobacteria</taxon>
        <taxon>Lysobacterales</taxon>
        <taxon>Lysobacteraceae</taxon>
        <taxon>Xylella</taxon>
    </lineage>
</organism>